<comment type="caution">
    <text evidence="1">The sequence shown here is derived from an EMBL/GenBank/DDBJ whole genome shotgun (WGS) entry which is preliminary data.</text>
</comment>
<name>A0A6I0FB08_9FIRM</name>
<evidence type="ECO:0000313" key="2">
    <source>
        <dbReference type="Proteomes" id="UP000432715"/>
    </source>
</evidence>
<keyword evidence="2" id="KW-1185">Reference proteome</keyword>
<dbReference type="RefSeq" id="WP_151861235.1">
    <property type="nucleotide sequence ID" value="NZ_WBZC01000027.1"/>
</dbReference>
<gene>
    <name evidence="1" type="ORF">F8154_08765</name>
</gene>
<dbReference type="AlphaFoldDB" id="A0A6I0FB08"/>
<reference evidence="1 2" key="1">
    <citation type="submission" date="2019-10" db="EMBL/GenBank/DDBJ databases">
        <title>Alkaliphilus serpentinus sp. nov. and Alkaliphilus pronyensis sp. nov., two novel anaerobic alkaliphilic species isolated from the serpentinized-hosted hydrothermal field of the Prony Bay (New Caledonia).</title>
        <authorList>
            <person name="Postec A."/>
        </authorList>
    </citation>
    <scope>NUCLEOTIDE SEQUENCE [LARGE SCALE GENOMIC DNA]</scope>
    <source>
        <strain evidence="1 2">LacV</strain>
    </source>
</reference>
<proteinExistence type="predicted"/>
<dbReference type="Proteomes" id="UP000432715">
    <property type="component" value="Unassembled WGS sequence"/>
</dbReference>
<accession>A0A6I0FB08</accession>
<organism evidence="1 2">
    <name type="scientific">Alkaliphilus pronyensis</name>
    <dbReference type="NCBI Taxonomy" id="1482732"/>
    <lineage>
        <taxon>Bacteria</taxon>
        <taxon>Bacillati</taxon>
        <taxon>Bacillota</taxon>
        <taxon>Clostridia</taxon>
        <taxon>Peptostreptococcales</taxon>
        <taxon>Natronincolaceae</taxon>
        <taxon>Alkaliphilus</taxon>
    </lineage>
</organism>
<sequence length="144" mass="16495">MHIKSRNKKTTYLLILIAFVAALLYLTVGQNNWNLKYLFNQKTILLEGELTTEKGEITIYPKAMILNHKGIIIKVDYGLSKELIEKGFSLSASRLPNLELEKNPKNTDSGSTYYSSGVMPKTSHLRYDGNSTYLEYFCSYRQLD</sequence>
<dbReference type="EMBL" id="WBZC01000027">
    <property type="protein sequence ID" value="KAB3534492.1"/>
    <property type="molecule type" value="Genomic_DNA"/>
</dbReference>
<protein>
    <submittedName>
        <fullName evidence="1">Uncharacterized protein</fullName>
    </submittedName>
</protein>
<evidence type="ECO:0000313" key="1">
    <source>
        <dbReference type="EMBL" id="KAB3534492.1"/>
    </source>
</evidence>